<evidence type="ECO:0000256" key="1">
    <source>
        <dbReference type="ARBA" id="ARBA00023015"/>
    </source>
</evidence>
<evidence type="ECO:0000256" key="2">
    <source>
        <dbReference type="ARBA" id="ARBA00023125"/>
    </source>
</evidence>
<dbReference type="RefSeq" id="WP_188718644.1">
    <property type="nucleotide sequence ID" value="NZ_BAABBD010000003.1"/>
</dbReference>
<keyword evidence="2 4" id="KW-0238">DNA-binding</keyword>
<dbReference type="InterPro" id="IPR001647">
    <property type="entry name" value="HTH_TetR"/>
</dbReference>
<feature type="domain" description="HTH tetR-type" evidence="5">
    <location>
        <begin position="5"/>
        <end position="65"/>
    </location>
</feature>
<evidence type="ECO:0000256" key="3">
    <source>
        <dbReference type="ARBA" id="ARBA00023163"/>
    </source>
</evidence>
<dbReference type="PROSITE" id="PS50977">
    <property type="entry name" value="HTH_TETR_2"/>
    <property type="match status" value="1"/>
</dbReference>
<dbReference type="PANTHER" id="PTHR30055">
    <property type="entry name" value="HTH-TYPE TRANSCRIPTIONAL REGULATOR RUTR"/>
    <property type="match status" value="1"/>
</dbReference>
<dbReference type="InterPro" id="IPR009057">
    <property type="entry name" value="Homeodomain-like_sf"/>
</dbReference>
<evidence type="ECO:0000259" key="5">
    <source>
        <dbReference type="PROSITE" id="PS50977"/>
    </source>
</evidence>
<accession>A0ABQ2KPD7</accession>
<dbReference type="PANTHER" id="PTHR30055:SF234">
    <property type="entry name" value="HTH-TYPE TRANSCRIPTIONAL REGULATOR BETI"/>
    <property type="match status" value="1"/>
</dbReference>
<dbReference type="EMBL" id="BMLM01000002">
    <property type="protein sequence ID" value="GGN88992.1"/>
    <property type="molecule type" value="Genomic_DNA"/>
</dbReference>
<proteinExistence type="predicted"/>
<dbReference type="Pfam" id="PF00440">
    <property type="entry name" value="TetR_N"/>
    <property type="match status" value="1"/>
</dbReference>
<dbReference type="PRINTS" id="PR00455">
    <property type="entry name" value="HTHTETR"/>
</dbReference>
<keyword evidence="3" id="KW-0804">Transcription</keyword>
<dbReference type="Gene3D" id="1.10.357.10">
    <property type="entry name" value="Tetracycline Repressor, domain 2"/>
    <property type="match status" value="1"/>
</dbReference>
<dbReference type="Proteomes" id="UP000626982">
    <property type="component" value="Unassembled WGS sequence"/>
</dbReference>
<dbReference type="SUPFAM" id="SSF46689">
    <property type="entry name" value="Homeodomain-like"/>
    <property type="match status" value="1"/>
</dbReference>
<evidence type="ECO:0000313" key="6">
    <source>
        <dbReference type="EMBL" id="GGN88992.1"/>
    </source>
</evidence>
<dbReference type="InterPro" id="IPR050109">
    <property type="entry name" value="HTH-type_TetR-like_transc_reg"/>
</dbReference>
<comment type="caution">
    <text evidence="6">The sequence shown here is derived from an EMBL/GenBank/DDBJ whole genome shotgun (WGS) entry which is preliminary data.</text>
</comment>
<evidence type="ECO:0000313" key="7">
    <source>
        <dbReference type="Proteomes" id="UP000626982"/>
    </source>
</evidence>
<protein>
    <submittedName>
        <fullName evidence="6">TetR family transcriptional regulator</fullName>
    </submittedName>
</protein>
<sequence length="185" mass="19189">MARPNRSRDKVLVAAAELAAERGVSATTVDEIAARAGVAKGSVYYSFPSKEAIFESLIDEAIARVSGRIRDARESAAPGAALEAVARAMLDGLEANPHVAKVVVGELFRTDRPWREALAGHRAVLLDELGAALAADGRPASGLDAAARLGALVMVGFERLAFSPERTIDECVAAVVSGAPGTAAR</sequence>
<reference evidence="7" key="1">
    <citation type="journal article" date="2019" name="Int. J. Syst. Evol. Microbiol.">
        <title>The Global Catalogue of Microorganisms (GCM) 10K type strain sequencing project: providing services to taxonomists for standard genome sequencing and annotation.</title>
        <authorList>
            <consortium name="The Broad Institute Genomics Platform"/>
            <consortium name="The Broad Institute Genome Sequencing Center for Infectious Disease"/>
            <person name="Wu L."/>
            <person name="Ma J."/>
        </authorList>
    </citation>
    <scope>NUCLEOTIDE SEQUENCE [LARGE SCALE GENOMIC DNA]</scope>
    <source>
        <strain evidence="7">CGMCC 1.6960</strain>
    </source>
</reference>
<gene>
    <name evidence="6" type="ORF">GCM10010968_25160</name>
</gene>
<evidence type="ECO:0000256" key="4">
    <source>
        <dbReference type="PROSITE-ProRule" id="PRU00335"/>
    </source>
</evidence>
<keyword evidence="7" id="KW-1185">Reference proteome</keyword>
<name>A0ABQ2KPD7_9MICO</name>
<organism evidence="6 7">
    <name type="scientific">Agrococcus terreus</name>
    <dbReference type="NCBI Taxonomy" id="574649"/>
    <lineage>
        <taxon>Bacteria</taxon>
        <taxon>Bacillati</taxon>
        <taxon>Actinomycetota</taxon>
        <taxon>Actinomycetes</taxon>
        <taxon>Micrococcales</taxon>
        <taxon>Microbacteriaceae</taxon>
        <taxon>Agrococcus</taxon>
    </lineage>
</organism>
<keyword evidence="1" id="KW-0805">Transcription regulation</keyword>
<feature type="DNA-binding region" description="H-T-H motif" evidence="4">
    <location>
        <begin position="28"/>
        <end position="47"/>
    </location>
</feature>